<evidence type="ECO:0000313" key="1">
    <source>
        <dbReference type="EMBL" id="KAF5588507.1"/>
    </source>
</evidence>
<proteinExistence type="predicted"/>
<dbReference type="EMBL" id="JAAOAS010000168">
    <property type="protein sequence ID" value="KAF5588507.1"/>
    <property type="molecule type" value="Genomic_DNA"/>
</dbReference>
<comment type="caution">
    <text evidence="1">The sequence shown here is derived from an EMBL/GenBank/DDBJ whole genome shotgun (WGS) entry which is preliminary data.</text>
</comment>
<dbReference type="AlphaFoldDB" id="A0A8H5LAU7"/>
<sequence length="69" mass="7349">MALTLQTAIDKSNPLAEAIIVPSKPKALTISYSNLEADVSAFQRKLADLGITKSAPVSIALVNSYEFIV</sequence>
<feature type="non-terminal residue" evidence="1">
    <location>
        <position position="69"/>
    </location>
</feature>
<evidence type="ECO:0000313" key="2">
    <source>
        <dbReference type="Proteomes" id="UP000546213"/>
    </source>
</evidence>
<dbReference type="Gene3D" id="3.40.50.980">
    <property type="match status" value="1"/>
</dbReference>
<dbReference type="Proteomes" id="UP000546213">
    <property type="component" value="Unassembled WGS sequence"/>
</dbReference>
<gene>
    <name evidence="1" type="ORF">FPCIR_7128</name>
</gene>
<dbReference type="SUPFAM" id="SSF56801">
    <property type="entry name" value="Acetyl-CoA synthetase-like"/>
    <property type="match status" value="1"/>
</dbReference>
<keyword evidence="2" id="KW-1185">Reference proteome</keyword>
<organism evidence="1 2">
    <name type="scientific">Fusarium pseudocircinatum</name>
    <dbReference type="NCBI Taxonomy" id="56676"/>
    <lineage>
        <taxon>Eukaryota</taxon>
        <taxon>Fungi</taxon>
        <taxon>Dikarya</taxon>
        <taxon>Ascomycota</taxon>
        <taxon>Pezizomycotina</taxon>
        <taxon>Sordariomycetes</taxon>
        <taxon>Hypocreomycetidae</taxon>
        <taxon>Hypocreales</taxon>
        <taxon>Nectriaceae</taxon>
        <taxon>Fusarium</taxon>
        <taxon>Fusarium fujikuroi species complex</taxon>
    </lineage>
</organism>
<name>A0A8H5LAU7_9HYPO</name>
<accession>A0A8H5LAU7</accession>
<reference evidence="1 2" key="1">
    <citation type="submission" date="2020-05" db="EMBL/GenBank/DDBJ databases">
        <title>Identification and distribution of gene clusters putatively required for synthesis of sphingolipid metabolism inhibitors in phylogenetically diverse species of the filamentous fungus Fusarium.</title>
        <authorList>
            <person name="Kim H.-S."/>
            <person name="Busman M."/>
            <person name="Brown D.W."/>
            <person name="Divon H."/>
            <person name="Uhlig S."/>
            <person name="Proctor R.H."/>
        </authorList>
    </citation>
    <scope>NUCLEOTIDE SEQUENCE [LARGE SCALE GENOMIC DNA]</scope>
    <source>
        <strain evidence="1 2">NRRL 36939</strain>
    </source>
</reference>
<dbReference type="OrthoDB" id="3633556at2759"/>
<protein>
    <submittedName>
        <fullName evidence="1">Fatty acid transporter FAT2</fullName>
    </submittedName>
</protein>